<dbReference type="Pfam" id="PF00400">
    <property type="entry name" value="WD40"/>
    <property type="match status" value="8"/>
</dbReference>
<evidence type="ECO:0000313" key="5">
    <source>
        <dbReference type="EMBL" id="GBG74555.1"/>
    </source>
</evidence>
<feature type="compositionally biased region" description="Polar residues" evidence="4">
    <location>
        <begin position="1466"/>
        <end position="1485"/>
    </location>
</feature>
<evidence type="ECO:0008006" key="7">
    <source>
        <dbReference type="Google" id="ProtNLM"/>
    </source>
</evidence>
<dbReference type="PROSITE" id="PS50294">
    <property type="entry name" value="WD_REPEATS_REGION"/>
    <property type="match status" value="3"/>
</dbReference>
<gene>
    <name evidence="5" type="ORF">CBR_g18966</name>
</gene>
<organism evidence="5 6">
    <name type="scientific">Chara braunii</name>
    <name type="common">Braun's stonewort</name>
    <dbReference type="NCBI Taxonomy" id="69332"/>
    <lineage>
        <taxon>Eukaryota</taxon>
        <taxon>Viridiplantae</taxon>
        <taxon>Streptophyta</taxon>
        <taxon>Charophyceae</taxon>
        <taxon>Charales</taxon>
        <taxon>Characeae</taxon>
        <taxon>Chara</taxon>
    </lineage>
</organism>
<dbReference type="Proteomes" id="UP000265515">
    <property type="component" value="Unassembled WGS sequence"/>
</dbReference>
<feature type="region of interest" description="Disordered" evidence="4">
    <location>
        <begin position="1514"/>
        <end position="1585"/>
    </location>
</feature>
<dbReference type="GO" id="GO:0005634">
    <property type="term" value="C:nucleus"/>
    <property type="evidence" value="ECO:0007669"/>
    <property type="project" value="TreeGrafter"/>
</dbReference>
<feature type="compositionally biased region" description="Polar residues" evidence="4">
    <location>
        <begin position="819"/>
        <end position="830"/>
    </location>
</feature>
<dbReference type="InterPro" id="IPR019775">
    <property type="entry name" value="WD40_repeat_CS"/>
</dbReference>
<dbReference type="PROSITE" id="PS50082">
    <property type="entry name" value="WD_REPEATS_2"/>
    <property type="match status" value="7"/>
</dbReference>
<evidence type="ECO:0000313" key="6">
    <source>
        <dbReference type="Proteomes" id="UP000265515"/>
    </source>
</evidence>
<dbReference type="InterPro" id="IPR015943">
    <property type="entry name" value="WD40/YVTN_repeat-like_dom_sf"/>
</dbReference>
<feature type="repeat" description="WD" evidence="3">
    <location>
        <begin position="1102"/>
        <end position="1143"/>
    </location>
</feature>
<feature type="region of interest" description="Disordered" evidence="4">
    <location>
        <begin position="986"/>
        <end position="1065"/>
    </location>
</feature>
<sequence>MVLKYVKSGKEDGGKGSGSTVLFVPYDDDDDGVEDLERKMAMELRRVIVEAHDATILCVAFNPWRREIFSGGQDSLIKVWDMDSGRHIRTFQKHRGWVTDLLFPLPVRFLFSSSLDGHLLVWTEKGKEVQCVTIGEPIFCLQWNAKRRQVIAGGDSMLFLYRTTRLSFDDLKAADGRDARIIRLVATINSHNDIVRGICCSKNGKIFSASYDRSICTYESERPKDSNLAIEGDRPRVIWSKFKKCHKGAISCLALDTDNNWLISGGLDGTMKIWSHEGRCLDTFENFTDSITSIAYLTSTKTYWVTGKSRKMIAYDPRTPAEITSYIAQTSRLKDFQLTKVYQCPQSDLVIGISHNDELIMWRYNPCAALRVMTGHSDWVESVAIVNRQAREAARVETEAQESVPSAPVAAAAAASQDVAGPTTGDPVPGGAVSGADGPSSGADGASSGAEGPVSGAGDAVSAPGGAVTDAVSGPGGTVAAPDGVVSGGGGAVSGPGSAVSVSGPRGTVAAPDGVVSGGGGAVSASGSAVSGPGGGVSASAGAVSGPGSTVAAPGGVVSGGGGGAVSAPGGGVSASAGAVSGAGGTVAAPGGVVSGGGGGAVSAPGGGVSASAGAISSPSGAVSGGGGAVSASGSAVSAPAVEFLLQLVQFLLQAVQCLVEVVQFLLRAVQFLLQAVEFLLQLVQFLVQVVQFLLQAVQLLVEVVRFLHQAVQCGAVSAADGAVSTGAGAVSAPDGPVTAAGGVVSAPDGPGAAAGVVVSAADAGHAVSSVPGAGLSPGSVPGALPAASVAVPAAAPAKEEPDGSVDGRRVATLPDVGGNTTANAVTAGNSEGGKTHSSPPLPPLPPPPTSKIANATVSTNSVSAAVLPTMSQPASSSGHPAEHGIAEMHSSASRGVQFAPLPSNSRTDQNGQQKMEGVGSRPDSSSHSGTDPTGTNQATPGLTGTSPSRATMSSPSPVQGSQKEDASGPSVAKTGLMGVKSALAGDAQAGGQGGSEFGTATVNSRQTSAPSNDILEASSVAKGNAKEGEQEEKQRGRGGGKVAEKGLEEEAKDEEEARDAEQPPDIITTINVYTGGADGLLLNWLSNTQHSYNLLTINEEISGHDGSILSIDYCEDLDLLITGSEDRTIRIWNLDGKRFLPSGDGNPFEGNVLTGHADRVVGVVCCKEQVLVSVSHDMSIRWWDLNTRQETHAVEKAHNTPITSVAYSADRDELATCASEPLAKIWSSDTYSLKATLTGLPGDIANVKWSSMQKGIWVTGADDGTVAIWSAETGKPVTNTCFTGESVTCLCVDEINEVILAGMSSNLIRALDIDLSTTLRVYAGHSDAIRCIVHIKEKAQYLSASWDKTLRIWLAYKTKKKEDAWKDDPNFKEGMENVWARGGAMGNIGGYFLEESCPPQEQYISNYEREHPLVYPKTMVSYVGFTVRLGKGPSRGLGYAARDIGDEVDGREGQSVTTAGGPLTASKSETSLKSSLPGGAQNQEPLPPNCPEILEARLAELEKALLAQFYSIPDDHSQGSTDDKILNGKRARNVASASHTKGRRRKNYAAAKSPVKQAARATRAAAVSSPSRRGKRRGNRTKPR</sequence>
<feature type="compositionally biased region" description="Low complexity" evidence="4">
    <location>
        <begin position="538"/>
        <end position="549"/>
    </location>
</feature>
<evidence type="ECO:0000256" key="2">
    <source>
        <dbReference type="ARBA" id="ARBA00022737"/>
    </source>
</evidence>
<dbReference type="PANTHER" id="PTHR22847:SF637">
    <property type="entry name" value="WD REPEAT DOMAIN 5B"/>
    <property type="match status" value="1"/>
</dbReference>
<keyword evidence="6" id="KW-1185">Reference proteome</keyword>
<dbReference type="Gramene" id="GBG74555">
    <property type="protein sequence ID" value="GBG74555"/>
    <property type="gene ID" value="CBR_g18966"/>
</dbReference>
<comment type="caution">
    <text evidence="5">The sequence shown here is derived from an EMBL/GenBank/DDBJ whole genome shotgun (WGS) entry which is preliminary data.</text>
</comment>
<feature type="compositionally biased region" description="Pro residues" evidence="4">
    <location>
        <begin position="840"/>
        <end position="850"/>
    </location>
</feature>
<keyword evidence="2" id="KW-0677">Repeat</keyword>
<dbReference type="CDD" id="cd00200">
    <property type="entry name" value="WD40"/>
    <property type="match status" value="1"/>
</dbReference>
<proteinExistence type="predicted"/>
<feature type="repeat" description="WD" evidence="3">
    <location>
        <begin position="1196"/>
        <end position="1237"/>
    </location>
</feature>
<feature type="compositionally biased region" description="Polar residues" evidence="4">
    <location>
        <begin position="923"/>
        <end position="962"/>
    </location>
</feature>
<dbReference type="EMBL" id="BFEA01000205">
    <property type="protein sequence ID" value="GBG74555.1"/>
    <property type="molecule type" value="Genomic_DNA"/>
</dbReference>
<feature type="repeat" description="WD" evidence="3">
    <location>
        <begin position="1323"/>
        <end position="1354"/>
    </location>
</feature>
<keyword evidence="1 3" id="KW-0853">WD repeat</keyword>
<dbReference type="SMART" id="SM00320">
    <property type="entry name" value="WD40"/>
    <property type="match status" value="12"/>
</dbReference>
<feature type="region of interest" description="Disordered" evidence="4">
    <location>
        <begin position="396"/>
        <end position="483"/>
    </location>
</feature>
<dbReference type="OrthoDB" id="6262491at2759"/>
<name>A0A388KWX9_CHABU</name>
<dbReference type="Gene3D" id="2.130.10.10">
    <property type="entry name" value="YVTN repeat-like/Quinoprotein amine dehydrogenase"/>
    <property type="match status" value="4"/>
</dbReference>
<dbReference type="SUPFAM" id="SSF50978">
    <property type="entry name" value="WD40 repeat-like"/>
    <property type="match status" value="2"/>
</dbReference>
<dbReference type="STRING" id="69332.A0A388KWX9"/>
<reference evidence="5 6" key="1">
    <citation type="journal article" date="2018" name="Cell">
        <title>The Chara Genome: Secondary Complexity and Implications for Plant Terrestrialization.</title>
        <authorList>
            <person name="Nishiyama T."/>
            <person name="Sakayama H."/>
            <person name="Vries J.D."/>
            <person name="Buschmann H."/>
            <person name="Saint-Marcoux D."/>
            <person name="Ullrich K.K."/>
            <person name="Haas F.B."/>
            <person name="Vanderstraeten L."/>
            <person name="Becker D."/>
            <person name="Lang D."/>
            <person name="Vosolsobe S."/>
            <person name="Rombauts S."/>
            <person name="Wilhelmsson P.K.I."/>
            <person name="Janitza P."/>
            <person name="Kern R."/>
            <person name="Heyl A."/>
            <person name="Rumpler F."/>
            <person name="Villalobos L.I.A.C."/>
            <person name="Clay J.M."/>
            <person name="Skokan R."/>
            <person name="Toyoda A."/>
            <person name="Suzuki Y."/>
            <person name="Kagoshima H."/>
            <person name="Schijlen E."/>
            <person name="Tajeshwar N."/>
            <person name="Catarino B."/>
            <person name="Hetherington A.J."/>
            <person name="Saltykova A."/>
            <person name="Bonnot C."/>
            <person name="Breuninger H."/>
            <person name="Symeonidi A."/>
            <person name="Radhakrishnan G.V."/>
            <person name="Van Nieuwerburgh F."/>
            <person name="Deforce D."/>
            <person name="Chang C."/>
            <person name="Karol K.G."/>
            <person name="Hedrich R."/>
            <person name="Ulvskov P."/>
            <person name="Glockner G."/>
            <person name="Delwiche C.F."/>
            <person name="Petrasek J."/>
            <person name="Van de Peer Y."/>
            <person name="Friml J."/>
            <person name="Beilby M."/>
            <person name="Dolan L."/>
            <person name="Kohara Y."/>
            <person name="Sugano S."/>
            <person name="Fujiyama A."/>
            <person name="Delaux P.-M."/>
            <person name="Quint M."/>
            <person name="TheiBen G."/>
            <person name="Hagemann M."/>
            <person name="Harholt J."/>
            <person name="Dunand C."/>
            <person name="Zachgo S."/>
            <person name="Langdale J."/>
            <person name="Maumus F."/>
            <person name="Straeten D.V.D."/>
            <person name="Gould S.B."/>
            <person name="Rensing S.A."/>
        </authorList>
    </citation>
    <scope>NUCLEOTIDE SEQUENCE [LARGE SCALE GENOMIC DNA]</scope>
    <source>
        <strain evidence="5 6">S276</strain>
    </source>
</reference>
<feature type="region of interest" description="Disordered" evidence="4">
    <location>
        <begin position="891"/>
        <end position="974"/>
    </location>
</feature>
<feature type="compositionally biased region" description="Basic and acidic residues" evidence="4">
    <location>
        <begin position="1514"/>
        <end position="1527"/>
    </location>
</feature>
<evidence type="ECO:0000256" key="3">
    <source>
        <dbReference type="PROSITE-ProRule" id="PRU00221"/>
    </source>
</evidence>
<protein>
    <recommendedName>
        <fullName evidence="7">Anaphase-promoting complex subunit 4 WD40 domain-containing protein</fullName>
    </recommendedName>
</protein>
<feature type="repeat" description="WD" evidence="3">
    <location>
        <begin position="243"/>
        <end position="275"/>
    </location>
</feature>
<dbReference type="PROSITE" id="PS00678">
    <property type="entry name" value="WD_REPEATS_1"/>
    <property type="match status" value="2"/>
</dbReference>
<feature type="region of interest" description="Disordered" evidence="4">
    <location>
        <begin position="519"/>
        <end position="549"/>
    </location>
</feature>
<dbReference type="PANTHER" id="PTHR22847">
    <property type="entry name" value="WD40 REPEAT PROTEIN"/>
    <property type="match status" value="1"/>
</dbReference>
<feature type="region of interest" description="Disordered" evidence="4">
    <location>
        <begin position="1449"/>
        <end position="1491"/>
    </location>
</feature>
<feature type="compositionally biased region" description="Low complexity" evidence="4">
    <location>
        <begin position="401"/>
        <end position="420"/>
    </location>
</feature>
<feature type="repeat" description="WD" evidence="3">
    <location>
        <begin position="1238"/>
        <end position="1280"/>
    </location>
</feature>
<feature type="compositionally biased region" description="Polar residues" evidence="4">
    <location>
        <begin position="999"/>
        <end position="1012"/>
    </location>
</feature>
<feature type="region of interest" description="Disordered" evidence="4">
    <location>
        <begin position="795"/>
        <end position="855"/>
    </location>
</feature>
<evidence type="ECO:0000256" key="1">
    <source>
        <dbReference type="ARBA" id="ARBA00022574"/>
    </source>
</evidence>
<feature type="compositionally biased region" description="Low complexity" evidence="4">
    <location>
        <begin position="1559"/>
        <end position="1572"/>
    </location>
</feature>
<accession>A0A388KWX9</accession>
<feature type="repeat" description="WD" evidence="3">
    <location>
        <begin position="1154"/>
        <end position="1194"/>
    </location>
</feature>
<feature type="compositionally biased region" description="Basic and acidic residues" evidence="4">
    <location>
        <begin position="798"/>
        <end position="810"/>
    </location>
</feature>
<feature type="compositionally biased region" description="Polar residues" evidence="4">
    <location>
        <begin position="903"/>
        <end position="914"/>
    </location>
</feature>
<dbReference type="InterPro" id="IPR036322">
    <property type="entry name" value="WD40_repeat_dom_sf"/>
</dbReference>
<dbReference type="InterPro" id="IPR001680">
    <property type="entry name" value="WD40_rpt"/>
</dbReference>
<feature type="repeat" description="WD" evidence="3">
    <location>
        <begin position="49"/>
        <end position="90"/>
    </location>
</feature>
<feature type="compositionally biased region" description="Low complexity" evidence="4">
    <location>
        <begin position="429"/>
        <end position="450"/>
    </location>
</feature>
<evidence type="ECO:0000256" key="4">
    <source>
        <dbReference type="SAM" id="MobiDB-lite"/>
    </source>
</evidence>
<feature type="compositionally biased region" description="Basic residues" evidence="4">
    <location>
        <begin position="1573"/>
        <end position="1585"/>
    </location>
</feature>
<feature type="compositionally biased region" description="Basic and acidic residues" evidence="4">
    <location>
        <begin position="1025"/>
        <end position="1036"/>
    </location>
</feature>